<protein>
    <submittedName>
        <fullName evidence="2">Uncharacterized protein</fullName>
    </submittedName>
</protein>
<evidence type="ECO:0000256" key="1">
    <source>
        <dbReference type="SAM" id="SignalP"/>
    </source>
</evidence>
<dbReference type="Proteomes" id="UP000187059">
    <property type="component" value="Chromosome"/>
</dbReference>
<organism evidence="2 3">
    <name type="scientific">Salipiger abyssi</name>
    <dbReference type="NCBI Taxonomy" id="1250539"/>
    <lineage>
        <taxon>Bacteria</taxon>
        <taxon>Pseudomonadati</taxon>
        <taxon>Pseudomonadota</taxon>
        <taxon>Alphaproteobacteria</taxon>
        <taxon>Rhodobacterales</taxon>
        <taxon>Roseobacteraceae</taxon>
        <taxon>Salipiger</taxon>
    </lineage>
</organism>
<keyword evidence="1" id="KW-0732">Signal</keyword>
<gene>
    <name evidence="2" type="ORF">Ga0080574_TMP2702</name>
</gene>
<sequence precursor="true">MKRILAPLLLALAMPVAAQAECYVEYKAKQDSPLRLHYGIARLPGGDCPPKGAAAEALRGRLAQGGWTLLNVVGMSGSEPGDKKKANAGEFYLRY</sequence>
<evidence type="ECO:0000313" key="3">
    <source>
        <dbReference type="Proteomes" id="UP000187059"/>
    </source>
</evidence>
<dbReference type="EMBL" id="CP015093">
    <property type="protein sequence ID" value="APZ53036.1"/>
    <property type="molecule type" value="Genomic_DNA"/>
</dbReference>
<accession>A0A1P8UUK7</accession>
<evidence type="ECO:0000313" key="2">
    <source>
        <dbReference type="EMBL" id="APZ53036.1"/>
    </source>
</evidence>
<reference evidence="2 3" key="1">
    <citation type="submission" date="2016-04" db="EMBL/GenBank/DDBJ databases">
        <title>Deep-sea bacteria in the southern Pacific.</title>
        <authorList>
            <person name="Tang K."/>
        </authorList>
    </citation>
    <scope>NUCLEOTIDE SEQUENCE [LARGE SCALE GENOMIC DNA]</scope>
    <source>
        <strain evidence="2 3">JLT2014</strain>
    </source>
</reference>
<dbReference type="STRING" id="1250539.Ga0080574_TMP2702"/>
<keyword evidence="3" id="KW-1185">Reference proteome</keyword>
<feature type="signal peptide" evidence="1">
    <location>
        <begin position="1"/>
        <end position="20"/>
    </location>
</feature>
<dbReference type="OrthoDB" id="7745874at2"/>
<dbReference type="RefSeq" id="WP_076705972.1">
    <property type="nucleotide sequence ID" value="NZ_CP015093.1"/>
</dbReference>
<name>A0A1P8UUK7_9RHOB</name>
<feature type="chain" id="PRO_5012003879" evidence="1">
    <location>
        <begin position="21"/>
        <end position="95"/>
    </location>
</feature>
<dbReference type="AlphaFoldDB" id="A0A1P8UUK7"/>
<dbReference type="KEGG" id="paby:Ga0080574_TMP2702"/>
<proteinExistence type="predicted"/>